<reference evidence="4" key="1">
    <citation type="submission" date="2018-03" db="EMBL/GenBank/DDBJ databases">
        <authorList>
            <person name="Guldener U."/>
        </authorList>
    </citation>
    <scope>NUCLEOTIDE SEQUENCE</scope>
</reference>
<feature type="compositionally biased region" description="Polar residues" evidence="1">
    <location>
        <begin position="611"/>
        <end position="621"/>
    </location>
</feature>
<feature type="compositionally biased region" description="Polar residues" evidence="1">
    <location>
        <begin position="664"/>
        <end position="684"/>
    </location>
</feature>
<feature type="compositionally biased region" description="Low complexity" evidence="1">
    <location>
        <begin position="976"/>
        <end position="989"/>
    </location>
</feature>
<feature type="region of interest" description="Disordered" evidence="1">
    <location>
        <begin position="698"/>
        <end position="834"/>
    </location>
</feature>
<feature type="compositionally biased region" description="Pro residues" evidence="1">
    <location>
        <begin position="932"/>
        <end position="941"/>
    </location>
</feature>
<dbReference type="InterPro" id="IPR056687">
    <property type="entry name" value="DUF7785"/>
</dbReference>
<gene>
    <name evidence="4" type="ORF">DNG_07153</name>
</gene>
<feature type="region of interest" description="Disordered" evidence="1">
    <location>
        <begin position="262"/>
        <end position="283"/>
    </location>
</feature>
<feature type="compositionally biased region" description="Low complexity" evidence="1">
    <location>
        <begin position="584"/>
        <end position="599"/>
    </location>
</feature>
<feature type="region of interest" description="Disordered" evidence="1">
    <location>
        <begin position="1"/>
        <end position="127"/>
    </location>
</feature>
<dbReference type="Pfam" id="PF25009">
    <property type="entry name" value="DUF7785"/>
    <property type="match status" value="1"/>
</dbReference>
<evidence type="ECO:0000259" key="3">
    <source>
        <dbReference type="Pfam" id="PF25289"/>
    </source>
</evidence>
<feature type="compositionally biased region" description="Polar residues" evidence="1">
    <location>
        <begin position="944"/>
        <end position="953"/>
    </location>
</feature>
<evidence type="ECO:0000256" key="1">
    <source>
        <dbReference type="SAM" id="MobiDB-lite"/>
    </source>
</evidence>
<feature type="compositionally biased region" description="Acidic residues" evidence="1">
    <location>
        <begin position="422"/>
        <end position="431"/>
    </location>
</feature>
<feature type="domain" description="DUF7785" evidence="2">
    <location>
        <begin position="463"/>
        <end position="560"/>
    </location>
</feature>
<dbReference type="AlphaFoldDB" id="A0AAE8SX72"/>
<feature type="compositionally biased region" description="Low complexity" evidence="1">
    <location>
        <begin position="954"/>
        <end position="968"/>
    </location>
</feature>
<evidence type="ECO:0000313" key="4">
    <source>
        <dbReference type="EMBL" id="SPO04468.1"/>
    </source>
</evidence>
<keyword evidence="5" id="KW-1185">Reference proteome</keyword>
<dbReference type="InterPro" id="IPR057199">
    <property type="entry name" value="DUF7877"/>
</dbReference>
<feature type="compositionally biased region" description="Pro residues" evidence="1">
    <location>
        <begin position="653"/>
        <end position="663"/>
    </location>
</feature>
<dbReference type="Proteomes" id="UP001187682">
    <property type="component" value="Unassembled WGS sequence"/>
</dbReference>
<feature type="region of interest" description="Disordered" evidence="1">
    <location>
        <begin position="406"/>
        <end position="431"/>
    </location>
</feature>
<protein>
    <submittedName>
        <fullName evidence="4">Uncharacterized protein</fullName>
    </submittedName>
</protein>
<feature type="compositionally biased region" description="Pro residues" evidence="1">
    <location>
        <begin position="105"/>
        <end position="116"/>
    </location>
</feature>
<accession>A0AAE8SX72</accession>
<dbReference type="Pfam" id="PF25289">
    <property type="entry name" value="DUF7877"/>
    <property type="match status" value="1"/>
</dbReference>
<feature type="compositionally biased region" description="Low complexity" evidence="1">
    <location>
        <begin position="743"/>
        <end position="754"/>
    </location>
</feature>
<dbReference type="EMBL" id="ONZQ02000010">
    <property type="protein sequence ID" value="SPO04468.1"/>
    <property type="molecule type" value="Genomic_DNA"/>
</dbReference>
<feature type="domain" description="DUF7877" evidence="3">
    <location>
        <begin position="80"/>
        <end position="182"/>
    </location>
</feature>
<feature type="region of interest" description="Disordered" evidence="1">
    <location>
        <begin position="883"/>
        <end position="989"/>
    </location>
</feature>
<feature type="compositionally biased region" description="Low complexity" evidence="1">
    <location>
        <begin position="889"/>
        <end position="902"/>
    </location>
</feature>
<sequence length="989" mass="106785">MAQPGVAEGNGVAEPHNLEQPAPTPQQQPHPADQSVAAGGKRKRDDETGVENGAADGVGEADGDAAPTNRVAESATRPNEKTLIRTIYGLLKESDPTPSVLDKPIPSPEQAEPPPSKRAKSEDTMPTVATKVARDEYTSLDELFEDISVTIRARLAEISPSPSAEEAKALNGLRTKAIELIKRELSYPQAPYPTSHRTSQSTTLTVTPNVQNARQLYSSLPSNAAAARLAVSSAKQLPPGVSATTLTCRSEAVEEKTLGDVLPAPRNRTPLLPSPATTKAAQPKPISKENVIGFYHPELSDSSMRRPNGYSSSRLAVGHYLDYTRATPQSPVKAKQRERAQSLAGLKPSTSELEVVEMESLFRTAFSSFAPCKDDSGAVVPSTVAGRMWWQKKGQHDFQSQIRAEYGPEQSADEEQRNNVKEDEDAEPEEIDDGIIENIITSFDPAIVFPSLRRSAEGDVASEEDIDALLLEVDDLILTLASSQHLRNRTKSVTSANRLAVGEPDMLTNSQLPEPSETEVETYETLKALLVTILQRLPPYAIAKLNGDQLDELLVSTRLPVKLNEYKGSMGEDEAAINERARQKMLQQQQQQQQQRMQQVGPSPANRTPAHRSSNASNYHTPNAHFVPPAQSRTPVPHPQYYRPPSSQAVPPNSVPRPGPPHISPTQHHVQPQRPPSQQYRTNGYTAPFAPQLAKTQTPYGHQGMAQYTPGARPQQTPAAYANAPPHASPNARYTNPYQAGYPQQQQVPAAHPQFGGYTNGAGSPSPQVGHPQLPYAPSPYQQQQQQMQQHQVPQQAPPRYGTPVNPQAAGHPRTPSVPNSHIPGPVSTAPGLTGYRTVMPESEQQRMMEQARVRAAAQERASSYTQQQPTIAGLAGIGLGVGQSANRAPTQAPGGPATPVQGGPPPQRGMMPNGAQSSQGLSYAPAKVSPVPVPVIPPHRPASQPNQAQYSNVQMQQPMHPQHQTGPTQPPPPQMAGQQPVAQPAQQQ</sequence>
<evidence type="ECO:0000259" key="2">
    <source>
        <dbReference type="Pfam" id="PF25009"/>
    </source>
</evidence>
<feature type="region of interest" description="Disordered" evidence="1">
    <location>
        <begin position="581"/>
        <end position="684"/>
    </location>
</feature>
<name>A0AAE8SX72_9PEZI</name>
<comment type="caution">
    <text evidence="4">The sequence shown here is derived from an EMBL/GenBank/DDBJ whole genome shotgun (WGS) entry which is preliminary data.</text>
</comment>
<proteinExistence type="predicted"/>
<evidence type="ECO:0000313" key="5">
    <source>
        <dbReference type="Proteomes" id="UP001187682"/>
    </source>
</evidence>
<feature type="compositionally biased region" description="Low complexity" evidence="1">
    <location>
        <begin position="772"/>
        <end position="799"/>
    </location>
</feature>
<organism evidence="4 5">
    <name type="scientific">Cephalotrichum gorgonifer</name>
    <dbReference type="NCBI Taxonomy" id="2041049"/>
    <lineage>
        <taxon>Eukaryota</taxon>
        <taxon>Fungi</taxon>
        <taxon>Dikarya</taxon>
        <taxon>Ascomycota</taxon>
        <taxon>Pezizomycotina</taxon>
        <taxon>Sordariomycetes</taxon>
        <taxon>Hypocreomycetidae</taxon>
        <taxon>Microascales</taxon>
        <taxon>Microascaceae</taxon>
        <taxon>Cephalotrichum</taxon>
    </lineage>
</organism>